<evidence type="ECO:0000313" key="1">
    <source>
        <dbReference type="EMBL" id="GFJ95148.1"/>
    </source>
</evidence>
<organism evidence="1 2">
    <name type="scientific">Phytohabitans rumicis</name>
    <dbReference type="NCBI Taxonomy" id="1076125"/>
    <lineage>
        <taxon>Bacteria</taxon>
        <taxon>Bacillati</taxon>
        <taxon>Actinomycetota</taxon>
        <taxon>Actinomycetes</taxon>
        <taxon>Micromonosporales</taxon>
        <taxon>Micromonosporaceae</taxon>
    </lineage>
</organism>
<dbReference type="AlphaFoldDB" id="A0A6V8LJU9"/>
<evidence type="ECO:0000313" key="2">
    <source>
        <dbReference type="Proteomes" id="UP000482960"/>
    </source>
</evidence>
<name>A0A6V8LJU9_9ACTN</name>
<dbReference type="Proteomes" id="UP000482960">
    <property type="component" value="Unassembled WGS sequence"/>
</dbReference>
<keyword evidence="2" id="KW-1185">Reference proteome</keyword>
<gene>
    <name evidence="1" type="ORF">Prum_087900</name>
</gene>
<dbReference type="EMBL" id="BLPG01000001">
    <property type="protein sequence ID" value="GFJ95148.1"/>
    <property type="molecule type" value="Genomic_DNA"/>
</dbReference>
<reference evidence="1 2" key="1">
    <citation type="submission" date="2020-03" db="EMBL/GenBank/DDBJ databases">
        <title>Whole genome shotgun sequence of Phytohabitans rumicis NBRC 108638.</title>
        <authorList>
            <person name="Komaki H."/>
            <person name="Tamura T."/>
        </authorList>
    </citation>
    <scope>NUCLEOTIDE SEQUENCE [LARGE SCALE GENOMIC DNA]</scope>
    <source>
        <strain evidence="1 2">NBRC 108638</strain>
    </source>
</reference>
<dbReference type="RefSeq" id="WP_218577613.1">
    <property type="nucleotide sequence ID" value="NZ_BAABJB010000022.1"/>
</dbReference>
<proteinExistence type="predicted"/>
<protein>
    <submittedName>
        <fullName evidence="1">Uncharacterized protein</fullName>
    </submittedName>
</protein>
<comment type="caution">
    <text evidence="1">The sequence shown here is derived from an EMBL/GenBank/DDBJ whole genome shotgun (WGS) entry which is preliminary data.</text>
</comment>
<accession>A0A6V8LJU9</accession>
<reference evidence="1 2" key="2">
    <citation type="submission" date="2020-03" db="EMBL/GenBank/DDBJ databases">
        <authorList>
            <person name="Ichikawa N."/>
            <person name="Kimura A."/>
            <person name="Kitahashi Y."/>
            <person name="Uohara A."/>
        </authorList>
    </citation>
    <scope>NUCLEOTIDE SEQUENCE [LARGE SCALE GENOMIC DNA]</scope>
    <source>
        <strain evidence="1 2">NBRC 108638</strain>
    </source>
</reference>
<sequence>MERLSSRIVYTNPWMTVREDKVRRLDGSDAELRDMVLAGDIVDAPSVAALTLYTLHGGTPC</sequence>